<name>A0A814NXD9_9BILA</name>
<feature type="domain" description="G-protein coupled receptors family 1 profile" evidence="7">
    <location>
        <begin position="42"/>
        <end position="300"/>
    </location>
</feature>
<dbReference type="InterPro" id="IPR000276">
    <property type="entry name" value="GPCR_Rhodpsn"/>
</dbReference>
<dbReference type="GO" id="GO:0008528">
    <property type="term" value="F:G protein-coupled peptide receptor activity"/>
    <property type="evidence" value="ECO:0007669"/>
    <property type="project" value="InterPro"/>
</dbReference>
<keyword evidence="4 6" id="KW-0472">Membrane</keyword>
<keyword evidence="3 6" id="KW-1133">Transmembrane helix</keyword>
<feature type="transmembrane region" description="Helical" evidence="6">
    <location>
        <begin position="148"/>
        <end position="166"/>
    </location>
</feature>
<evidence type="ECO:0000313" key="9">
    <source>
        <dbReference type="Proteomes" id="UP000663832"/>
    </source>
</evidence>
<feature type="region of interest" description="Disordered" evidence="5">
    <location>
        <begin position="338"/>
        <end position="357"/>
    </location>
</feature>
<dbReference type="InterPro" id="IPR052954">
    <property type="entry name" value="GPCR-Ligand_Int"/>
</dbReference>
<organism evidence="8 9">
    <name type="scientific">Adineta steineri</name>
    <dbReference type="NCBI Taxonomy" id="433720"/>
    <lineage>
        <taxon>Eukaryota</taxon>
        <taxon>Metazoa</taxon>
        <taxon>Spiralia</taxon>
        <taxon>Gnathifera</taxon>
        <taxon>Rotifera</taxon>
        <taxon>Eurotatoria</taxon>
        <taxon>Bdelloidea</taxon>
        <taxon>Adinetida</taxon>
        <taxon>Adinetidae</taxon>
        <taxon>Adineta</taxon>
    </lineage>
</organism>
<evidence type="ECO:0000313" key="8">
    <source>
        <dbReference type="EMBL" id="CAF1099804.1"/>
    </source>
</evidence>
<feature type="transmembrane region" description="Helical" evidence="6">
    <location>
        <begin position="242"/>
        <end position="267"/>
    </location>
</feature>
<dbReference type="OrthoDB" id="10011262at2759"/>
<dbReference type="InterPro" id="IPR019427">
    <property type="entry name" value="7TM_GPCR_serpentine_rcpt_Srw"/>
</dbReference>
<dbReference type="InterPro" id="IPR017452">
    <property type="entry name" value="GPCR_Rhodpsn_7TM"/>
</dbReference>
<evidence type="ECO:0000259" key="7">
    <source>
        <dbReference type="PROSITE" id="PS50262"/>
    </source>
</evidence>
<gene>
    <name evidence="8" type="ORF">QVE165_LOCUS20233</name>
</gene>
<reference evidence="8" key="1">
    <citation type="submission" date="2021-02" db="EMBL/GenBank/DDBJ databases">
        <authorList>
            <person name="Nowell W R."/>
        </authorList>
    </citation>
    <scope>NUCLEOTIDE SEQUENCE</scope>
</reference>
<evidence type="ECO:0000256" key="1">
    <source>
        <dbReference type="ARBA" id="ARBA00004370"/>
    </source>
</evidence>
<dbReference type="AlphaFoldDB" id="A0A814NXD9"/>
<dbReference type="CDD" id="cd14978">
    <property type="entry name" value="7tmA_FMRFamide_R-like"/>
    <property type="match status" value="1"/>
</dbReference>
<evidence type="ECO:0000256" key="3">
    <source>
        <dbReference type="ARBA" id="ARBA00022989"/>
    </source>
</evidence>
<accession>A0A814NXD9</accession>
<dbReference type="GO" id="GO:0016020">
    <property type="term" value="C:membrane"/>
    <property type="evidence" value="ECO:0007669"/>
    <property type="project" value="UniProtKB-SubCell"/>
</dbReference>
<dbReference type="EMBL" id="CAJNOM010000126">
    <property type="protein sequence ID" value="CAF1099804.1"/>
    <property type="molecule type" value="Genomic_DNA"/>
</dbReference>
<feature type="transmembrane region" description="Helical" evidence="6">
    <location>
        <begin position="200"/>
        <end position="221"/>
    </location>
</feature>
<dbReference type="PRINTS" id="PR00237">
    <property type="entry name" value="GPCRRHODOPSN"/>
</dbReference>
<keyword evidence="2 6" id="KW-0812">Transmembrane</keyword>
<evidence type="ECO:0000256" key="2">
    <source>
        <dbReference type="ARBA" id="ARBA00022692"/>
    </source>
</evidence>
<dbReference type="PROSITE" id="PS50262">
    <property type="entry name" value="G_PROTEIN_RECEP_F1_2"/>
    <property type="match status" value="1"/>
</dbReference>
<evidence type="ECO:0000256" key="6">
    <source>
        <dbReference type="SAM" id="Phobius"/>
    </source>
</evidence>
<dbReference type="Proteomes" id="UP000663832">
    <property type="component" value="Unassembled WGS sequence"/>
</dbReference>
<proteinExistence type="predicted"/>
<sequence length="357" mass="41464">MSTETNQTKMVITNKDKELFEAVQLIFGLYLIPIVCIPGLIGNILCIIVFITTSMQRFLTTQFLLFLAILDTIKLSNDLLYSIVLIIQAFDQEFGKKLFLILYRYCHYINTVSTLCAAWLTLFVAIERYVLCSANSQKRLAVQRNSRAICYCIILFSLFLGLPVSFRYEIVPFSTINQTLNDSDSPIRVSKFGSSRFFRVYSIVMDIIRAIIPSVLLFYLNTRIVYLLCRMKSSAGTAFYRLTISLIIIIGCFICCYFPDALLSLVLNMGYIDESYQKRAIREISDFFITLNSAINFLVYFSISYTFRRSILRLFERKTKSYYPTTYADIIQRQRQQQQQQQQQEQQEPLNNIGNMV</sequence>
<feature type="transmembrane region" description="Helical" evidence="6">
    <location>
        <begin position="63"/>
        <end position="87"/>
    </location>
</feature>
<dbReference type="PANTHER" id="PTHR46641:SF2">
    <property type="entry name" value="FMRFAMIDE RECEPTOR"/>
    <property type="match status" value="1"/>
</dbReference>
<dbReference type="Gene3D" id="1.20.1070.10">
    <property type="entry name" value="Rhodopsin 7-helix transmembrane proteins"/>
    <property type="match status" value="1"/>
</dbReference>
<feature type="transmembrane region" description="Helical" evidence="6">
    <location>
        <begin position="107"/>
        <end position="127"/>
    </location>
</feature>
<comment type="caution">
    <text evidence="8">The sequence shown here is derived from an EMBL/GenBank/DDBJ whole genome shotgun (WGS) entry which is preliminary data.</text>
</comment>
<keyword evidence="9" id="KW-1185">Reference proteome</keyword>
<comment type="subcellular location">
    <subcellularLocation>
        <location evidence="1">Membrane</location>
    </subcellularLocation>
</comment>
<dbReference type="SMART" id="SM01381">
    <property type="entry name" value="7TM_GPCR_Srsx"/>
    <property type="match status" value="1"/>
</dbReference>
<protein>
    <recommendedName>
        <fullName evidence="7">G-protein coupled receptors family 1 profile domain-containing protein</fullName>
    </recommendedName>
</protein>
<dbReference type="PANTHER" id="PTHR46641">
    <property type="entry name" value="FMRFAMIDE RECEPTOR-RELATED"/>
    <property type="match status" value="1"/>
</dbReference>
<feature type="compositionally biased region" description="Low complexity" evidence="5">
    <location>
        <begin position="338"/>
        <end position="348"/>
    </location>
</feature>
<evidence type="ECO:0000256" key="4">
    <source>
        <dbReference type="ARBA" id="ARBA00023136"/>
    </source>
</evidence>
<dbReference type="SUPFAM" id="SSF81321">
    <property type="entry name" value="Family A G protein-coupled receptor-like"/>
    <property type="match status" value="1"/>
</dbReference>
<dbReference type="Pfam" id="PF10324">
    <property type="entry name" value="7TM_GPCR_Srw"/>
    <property type="match status" value="1"/>
</dbReference>
<feature type="transmembrane region" description="Helical" evidence="6">
    <location>
        <begin position="287"/>
        <end position="307"/>
    </location>
</feature>
<evidence type="ECO:0000256" key="5">
    <source>
        <dbReference type="SAM" id="MobiDB-lite"/>
    </source>
</evidence>
<feature type="transmembrane region" description="Helical" evidence="6">
    <location>
        <begin position="25"/>
        <end position="51"/>
    </location>
</feature>